<accession>A0AAJ4N5G1</accession>
<organism evidence="1 2">
    <name type="scientific">Agrobacterium tumefaciens</name>
    <dbReference type="NCBI Taxonomy" id="358"/>
    <lineage>
        <taxon>Bacteria</taxon>
        <taxon>Pseudomonadati</taxon>
        <taxon>Pseudomonadota</taxon>
        <taxon>Alphaproteobacteria</taxon>
        <taxon>Hyphomicrobiales</taxon>
        <taxon>Rhizobiaceae</taxon>
        <taxon>Rhizobium/Agrobacterium group</taxon>
        <taxon>Agrobacterium</taxon>
        <taxon>Agrobacterium tumefaciens complex</taxon>
    </lineage>
</organism>
<evidence type="ECO:0000313" key="2">
    <source>
        <dbReference type="Proteomes" id="UP000663946"/>
    </source>
</evidence>
<dbReference type="EMBL" id="CP049217">
    <property type="protein sequence ID" value="QTG15575.1"/>
    <property type="molecule type" value="Genomic_DNA"/>
</dbReference>
<gene>
    <name evidence="1" type="ORF">G6M86_20215</name>
</gene>
<protein>
    <submittedName>
        <fullName evidence="1">Type II toxin-antitoxin system VapC family toxin</fullName>
    </submittedName>
</protein>
<sequence length="187" mass="21039">MKYLATTCLVSEVSKPRQKPHVLEFIATNTFVFSAETLIDVQRGILRTSRTNPQKAAELREWLSSVNSSWPLVTGREPEKAKLVAAMLECRELKNIWLPQPRAAHPGFGYHVSIAAAAITYELPLAGFGIDTFLEIDRYFSLPGIFDLKDGSWRSAAIECRTVDWKQVSMQLHRSSDGRQAYGRRAA</sequence>
<name>A0AAJ4N5G1_AGRTU</name>
<dbReference type="RefSeq" id="WP_333722203.1">
    <property type="nucleotide sequence ID" value="NZ_CP049217.1"/>
</dbReference>
<dbReference type="Proteomes" id="UP000663946">
    <property type="component" value="Chromosome 2"/>
</dbReference>
<dbReference type="AlphaFoldDB" id="A0AAJ4N5G1"/>
<evidence type="ECO:0000313" key="1">
    <source>
        <dbReference type="EMBL" id="QTG15575.1"/>
    </source>
</evidence>
<reference evidence="1" key="1">
    <citation type="submission" date="2020-02" db="EMBL/GenBank/DDBJ databases">
        <title>Unexpected conservation and global transmission of agrobacterial virulence plasmids.</title>
        <authorList>
            <person name="Weisberg A.J."/>
            <person name="Davis E.W. II"/>
            <person name="Tabima J.R."/>
            <person name="Belcher M.S."/>
            <person name="Miller M."/>
            <person name="Kuo C.-H."/>
            <person name="Loper J.E."/>
            <person name="Grunwald N.J."/>
            <person name="Putnam M.L."/>
            <person name="Chang J.H."/>
        </authorList>
    </citation>
    <scope>NUCLEOTIDE SEQUENCE</scope>
    <source>
        <strain evidence="1">Q15/94</strain>
    </source>
</reference>
<dbReference type="Gene3D" id="3.40.50.1010">
    <property type="entry name" value="5'-nuclease"/>
    <property type="match status" value="1"/>
</dbReference>
<proteinExistence type="predicted"/>